<evidence type="ECO:0000313" key="3">
    <source>
        <dbReference type="EMBL" id="KAJ6635810.1"/>
    </source>
</evidence>
<dbReference type="PANTHER" id="PTHR46697">
    <property type="entry name" value="FORMIN-BINDING PROTEIN 4"/>
    <property type="match status" value="1"/>
</dbReference>
<comment type="caution">
    <text evidence="3">The sequence shown here is derived from an EMBL/GenBank/DDBJ whole genome shotgun (WGS) entry which is preliminary data.</text>
</comment>
<reference evidence="3" key="1">
    <citation type="submission" date="2022-07" db="EMBL/GenBank/DDBJ databases">
        <authorList>
            <person name="Trinca V."/>
            <person name="Uliana J.V.C."/>
            <person name="Torres T.T."/>
            <person name="Ward R.J."/>
            <person name="Monesi N."/>
        </authorList>
    </citation>
    <scope>NUCLEOTIDE SEQUENCE</scope>
    <source>
        <strain evidence="3">HSMRA1968</strain>
        <tissue evidence="3">Whole embryos</tissue>
    </source>
</reference>
<dbReference type="Proteomes" id="UP001151699">
    <property type="component" value="Chromosome C"/>
</dbReference>
<dbReference type="AlphaFoldDB" id="A0A9Q0MPU0"/>
<keyword evidence="4" id="KW-1185">Reference proteome</keyword>
<dbReference type="InterPro" id="IPR001202">
    <property type="entry name" value="WW_dom"/>
</dbReference>
<dbReference type="OrthoDB" id="2444812at2759"/>
<dbReference type="CDD" id="cd00201">
    <property type="entry name" value="WW"/>
    <property type="match status" value="1"/>
</dbReference>
<dbReference type="PROSITE" id="PS50020">
    <property type="entry name" value="WW_DOMAIN_2"/>
    <property type="match status" value="2"/>
</dbReference>
<proteinExistence type="predicted"/>
<feature type="region of interest" description="Disordered" evidence="1">
    <location>
        <begin position="134"/>
        <end position="174"/>
    </location>
</feature>
<dbReference type="PROSITE" id="PS01159">
    <property type="entry name" value="WW_DOMAIN_1"/>
    <property type="match status" value="1"/>
</dbReference>
<name>A0A9Q0MPU0_9DIPT</name>
<organism evidence="3 4">
    <name type="scientific">Pseudolycoriella hygida</name>
    <dbReference type="NCBI Taxonomy" id="35572"/>
    <lineage>
        <taxon>Eukaryota</taxon>
        <taxon>Metazoa</taxon>
        <taxon>Ecdysozoa</taxon>
        <taxon>Arthropoda</taxon>
        <taxon>Hexapoda</taxon>
        <taxon>Insecta</taxon>
        <taxon>Pterygota</taxon>
        <taxon>Neoptera</taxon>
        <taxon>Endopterygota</taxon>
        <taxon>Diptera</taxon>
        <taxon>Nematocera</taxon>
        <taxon>Sciaroidea</taxon>
        <taxon>Sciaridae</taxon>
        <taxon>Pseudolycoriella</taxon>
    </lineage>
</organism>
<dbReference type="InterPro" id="IPR036020">
    <property type="entry name" value="WW_dom_sf"/>
</dbReference>
<feature type="domain" description="WW" evidence="2">
    <location>
        <begin position="95"/>
        <end position="128"/>
    </location>
</feature>
<dbReference type="EMBL" id="WJQU01000004">
    <property type="protein sequence ID" value="KAJ6635810.1"/>
    <property type="molecule type" value="Genomic_DNA"/>
</dbReference>
<dbReference type="InterPro" id="IPR053076">
    <property type="entry name" value="WW_domain_protein"/>
</dbReference>
<evidence type="ECO:0000313" key="4">
    <source>
        <dbReference type="Proteomes" id="UP001151699"/>
    </source>
</evidence>
<dbReference type="SUPFAM" id="SSF51045">
    <property type="entry name" value="WW domain"/>
    <property type="match status" value="1"/>
</dbReference>
<gene>
    <name evidence="3" type="primary">Fnbp4</name>
    <name evidence="3" type="ORF">Bhyg_14396</name>
</gene>
<feature type="compositionally biased region" description="Basic and acidic residues" evidence="1">
    <location>
        <begin position="164"/>
        <end position="174"/>
    </location>
</feature>
<dbReference type="Pfam" id="PF00397">
    <property type="entry name" value="WW"/>
    <property type="match status" value="1"/>
</dbReference>
<feature type="region of interest" description="Disordered" evidence="1">
    <location>
        <begin position="556"/>
        <end position="584"/>
    </location>
</feature>
<accession>A0A9Q0MPU0</accession>
<dbReference type="Gene3D" id="2.20.70.10">
    <property type="match status" value="2"/>
</dbReference>
<sequence length="689" mass="77010">MAGQNVAGNSLSLLLGDYNSDSENDDNDSTSNQLNDKLQEFLTDVNSVVTTNWTQCIDKSSGLPYYWNTFTRETTWHMPEEYDNFLQQNLRMKNPKKENSYTVCYSDENVAYYVNEFTRQVSWEKPAGFVEPKEKVNSTKLKKSKKRPTEDSSRNGKKKKSKKPEKSSKKYPFDVNDDLDHVKIELISSFSTKSDSSSEEEAKSKKVTTSYNLVANDYNSDENSDSENKTRTDKPLFASLTSTLATDPSTVKIYSLKTDLPANVATAEETETKTPKAKCRTNTFASIITGGRSSPPQTDNELIELMRPEVTEVEPQPNVPAHIDTPAENLDVKTFKRKRRIEFMTRPTVPVKPSTSSEVAGKTCDDASAVESDIVNSDATKKNEEGTKSMYSNFVRASETVVSTVENQTVDEKEAAVKDESNKHLAEISELRTIIASKLKFLCNGRPDISAVQAIFIQFETLLEAYDNQALQPAYMQRWLDGISHDLSTLENDAAPTGWKCLWNRKKSQYCYKNVSTGVIRWEYPECDSKSDDAVEMDICTTPPPNADEQLKLEQRPLTRKMNGDDSTSGQPRLDEDGLLIAPPPPSISSTCDETASGVDSNNDKAPGNISLELATFYSEMASMDTNSTSATELPTSSTDAAKLSTEANSMDVVLKKKKKKVKKSEPWRSGNLETWINKWQKAQKELDG</sequence>
<feature type="domain" description="WW" evidence="2">
    <location>
        <begin position="47"/>
        <end position="81"/>
    </location>
</feature>
<dbReference type="SMART" id="SM00456">
    <property type="entry name" value="WW"/>
    <property type="match status" value="3"/>
</dbReference>
<protein>
    <submittedName>
        <fullName evidence="3">Formin-binding protein 4</fullName>
    </submittedName>
</protein>
<evidence type="ECO:0000259" key="2">
    <source>
        <dbReference type="PROSITE" id="PS50020"/>
    </source>
</evidence>
<dbReference type="PANTHER" id="PTHR46697:SF1">
    <property type="entry name" value="FORMIN-BINDING PROTEIN 4"/>
    <property type="match status" value="1"/>
</dbReference>
<evidence type="ECO:0000256" key="1">
    <source>
        <dbReference type="SAM" id="MobiDB-lite"/>
    </source>
</evidence>